<name>A0ABV6IJA3_9BURK</name>
<evidence type="ECO:0000313" key="2">
    <source>
        <dbReference type="EMBL" id="MFC0351925.1"/>
    </source>
</evidence>
<sequence>MVTAVKKKAPVEVKAKLIPAKAIASAAAKAETMQLATKTAKAAPKSVAKSAAKPAKRVATKSAAAGVAAPTAEKKPAPKRKSATTLTAKPVAVKTAKSNQVKPALAIASKDKHKKPKLVRDSFTMPEAEYAVLGEVKKACIAAGIEVKKSQLLRVGLVLLKQASVGSLKAMIEALPALKAGRPKVEK</sequence>
<feature type="region of interest" description="Disordered" evidence="1">
    <location>
        <begin position="34"/>
        <end position="89"/>
    </location>
</feature>
<feature type="compositionally biased region" description="Low complexity" evidence="1">
    <location>
        <begin position="34"/>
        <end position="53"/>
    </location>
</feature>
<organism evidence="2 3">
    <name type="scientific">Undibacterium danionis</name>
    <dbReference type="NCBI Taxonomy" id="1812100"/>
    <lineage>
        <taxon>Bacteria</taxon>
        <taxon>Pseudomonadati</taxon>
        <taxon>Pseudomonadota</taxon>
        <taxon>Betaproteobacteria</taxon>
        <taxon>Burkholderiales</taxon>
        <taxon>Oxalobacteraceae</taxon>
        <taxon>Undibacterium</taxon>
    </lineage>
</organism>
<comment type="caution">
    <text evidence="2">The sequence shown here is derived from an EMBL/GenBank/DDBJ whole genome shotgun (WGS) entry which is preliminary data.</text>
</comment>
<accession>A0ABV6IJA3</accession>
<dbReference type="Proteomes" id="UP001589844">
    <property type="component" value="Unassembled WGS sequence"/>
</dbReference>
<reference evidence="2 3" key="1">
    <citation type="submission" date="2024-09" db="EMBL/GenBank/DDBJ databases">
        <authorList>
            <person name="Sun Q."/>
            <person name="Mori K."/>
        </authorList>
    </citation>
    <scope>NUCLEOTIDE SEQUENCE [LARGE SCALE GENOMIC DNA]</scope>
    <source>
        <strain evidence="2 3">CCM 8677</strain>
    </source>
</reference>
<dbReference type="RefSeq" id="WP_390214646.1">
    <property type="nucleotide sequence ID" value="NZ_JBHLXJ010000035.1"/>
</dbReference>
<proteinExistence type="predicted"/>
<feature type="compositionally biased region" description="Low complexity" evidence="1">
    <location>
        <begin position="60"/>
        <end position="71"/>
    </location>
</feature>
<gene>
    <name evidence="2" type="ORF">ACFFJH_19065</name>
</gene>
<evidence type="ECO:0000313" key="3">
    <source>
        <dbReference type="Proteomes" id="UP001589844"/>
    </source>
</evidence>
<keyword evidence="3" id="KW-1185">Reference proteome</keyword>
<evidence type="ECO:0000256" key="1">
    <source>
        <dbReference type="SAM" id="MobiDB-lite"/>
    </source>
</evidence>
<dbReference type="EMBL" id="JBHLXJ010000035">
    <property type="protein sequence ID" value="MFC0351925.1"/>
    <property type="molecule type" value="Genomic_DNA"/>
</dbReference>
<protein>
    <submittedName>
        <fullName evidence="2">Uncharacterized protein</fullName>
    </submittedName>
</protein>